<feature type="non-terminal residue" evidence="2">
    <location>
        <position position="117"/>
    </location>
</feature>
<dbReference type="AlphaFoldDB" id="A0A5C4MQI2"/>
<dbReference type="Pfam" id="PF05960">
    <property type="entry name" value="DUF885"/>
    <property type="match status" value="1"/>
</dbReference>
<reference evidence="2 3" key="1">
    <citation type="submission" date="2019-05" db="EMBL/GenBank/DDBJ databases">
        <title>Mumia sp. nov., isolated from the intestinal contents of plateau pika (Ochotona curzoniae) in the Qinghai-Tibet plateau of China.</title>
        <authorList>
            <person name="Tian Z."/>
        </authorList>
    </citation>
    <scope>NUCLEOTIDE SEQUENCE [LARGE SCALE GENOMIC DNA]</scope>
    <source>
        <strain evidence="3">527</strain>
    </source>
</reference>
<dbReference type="EMBL" id="VDFR01000048">
    <property type="protein sequence ID" value="TNC47179.1"/>
    <property type="molecule type" value="Genomic_DNA"/>
</dbReference>
<evidence type="ECO:0000313" key="2">
    <source>
        <dbReference type="EMBL" id="TNC47179.1"/>
    </source>
</evidence>
<sequence length="117" mass="13308">MSDSTSRTPSPMDQLADAWLVEMLEHSPELHVELGRPGREGDYTDFSPEGAEARADAARRVIDRVRTTEVRDQTDEITRDELLRTLDLEVEGHEAGFWRRDLNVIASPAQSVREIFD</sequence>
<feature type="compositionally biased region" description="Basic and acidic residues" evidence="1">
    <location>
        <begin position="31"/>
        <end position="42"/>
    </location>
</feature>
<evidence type="ECO:0000256" key="1">
    <source>
        <dbReference type="SAM" id="MobiDB-lite"/>
    </source>
</evidence>
<feature type="region of interest" description="Disordered" evidence="1">
    <location>
        <begin position="31"/>
        <end position="56"/>
    </location>
</feature>
<proteinExistence type="predicted"/>
<dbReference type="RefSeq" id="WP_139105865.1">
    <property type="nucleotide sequence ID" value="NZ_VDFR01000048.1"/>
</dbReference>
<accession>A0A5C4MQI2</accession>
<gene>
    <name evidence="2" type="ORF">FHE65_11275</name>
</gene>
<dbReference type="InterPro" id="IPR010281">
    <property type="entry name" value="DUF885"/>
</dbReference>
<name>A0A5C4MQI2_9ACTN</name>
<comment type="caution">
    <text evidence="2">The sequence shown here is derived from an EMBL/GenBank/DDBJ whole genome shotgun (WGS) entry which is preliminary data.</text>
</comment>
<protein>
    <submittedName>
        <fullName evidence="2">DUF885 domain-containing protein</fullName>
    </submittedName>
</protein>
<dbReference type="OrthoDB" id="9760040at2"/>
<evidence type="ECO:0000313" key="3">
    <source>
        <dbReference type="Proteomes" id="UP000306740"/>
    </source>
</evidence>
<dbReference type="Proteomes" id="UP000306740">
    <property type="component" value="Unassembled WGS sequence"/>
</dbReference>
<organism evidence="2 3">
    <name type="scientific">Mumia zhuanghuii</name>
    <dbReference type="NCBI Taxonomy" id="2585211"/>
    <lineage>
        <taxon>Bacteria</taxon>
        <taxon>Bacillati</taxon>
        <taxon>Actinomycetota</taxon>
        <taxon>Actinomycetes</taxon>
        <taxon>Propionibacteriales</taxon>
        <taxon>Nocardioidaceae</taxon>
        <taxon>Mumia</taxon>
    </lineage>
</organism>